<evidence type="ECO:0000256" key="3">
    <source>
        <dbReference type="ARBA" id="ARBA00022605"/>
    </source>
</evidence>
<dbReference type="GO" id="GO:0005737">
    <property type="term" value="C:cytoplasm"/>
    <property type="evidence" value="ECO:0007669"/>
    <property type="project" value="UniProtKB-SubCell"/>
</dbReference>
<dbReference type="PROSITE" id="PS00954">
    <property type="entry name" value="IGP_DEHYDRATASE_1"/>
    <property type="match status" value="1"/>
</dbReference>
<sequence length="200" mass="21607">MARRVKVERRTKETIVRVDVDLDGSELREIGVSTSVPFLDHMVETLAYYAGWGLRVEVEEVKRVDDHHVAEDLALALGEAIAKAVAAGGYRVARFGYAVVPMDEALVLVSVDYSGRPGAWVELPLRRESIGGLATENIPHFMQSLAAAAGMTLHVVTLRGENDHHVAEAAFKALGMALRQALAQSQGVVSTKGAILPPRS</sequence>
<dbReference type="OrthoDB" id="103579at2157"/>
<keyword evidence="3 6" id="KW-0028">Amino-acid biosynthesis</keyword>
<organism evidence="7 9">
    <name type="scientific">Pyrodictium delaneyi</name>
    <dbReference type="NCBI Taxonomy" id="1273541"/>
    <lineage>
        <taxon>Archaea</taxon>
        <taxon>Thermoproteota</taxon>
        <taxon>Thermoprotei</taxon>
        <taxon>Desulfurococcales</taxon>
        <taxon>Pyrodictiaceae</taxon>
        <taxon>Pyrodictium</taxon>
    </lineage>
</organism>
<evidence type="ECO:0000256" key="5">
    <source>
        <dbReference type="ARBA" id="ARBA00023239"/>
    </source>
</evidence>
<dbReference type="CDD" id="cd07914">
    <property type="entry name" value="IGPD"/>
    <property type="match status" value="1"/>
</dbReference>
<keyword evidence="10" id="KW-1185">Reference proteome</keyword>
<dbReference type="FunFam" id="3.30.230.40:FF:000003">
    <property type="entry name" value="Imidazoleglycerol-phosphate dehydratase HisB"/>
    <property type="match status" value="1"/>
</dbReference>
<dbReference type="STRING" id="1273541.Pyrde_1380"/>
<evidence type="ECO:0000256" key="6">
    <source>
        <dbReference type="HAMAP-Rule" id="MF_00076"/>
    </source>
</evidence>
<dbReference type="Pfam" id="PF00475">
    <property type="entry name" value="IGPD"/>
    <property type="match status" value="1"/>
</dbReference>
<dbReference type="GeneID" id="26099721"/>
<evidence type="ECO:0000313" key="7">
    <source>
        <dbReference type="EMBL" id="ALL01426.1"/>
    </source>
</evidence>
<reference evidence="7 9" key="1">
    <citation type="submission" date="2015-10" db="EMBL/GenBank/DDBJ databases">
        <title>Complete genome sequence of hyperthermophilic archaeon Pyrodictium delaneyi Su06.</title>
        <authorList>
            <person name="Jung J.-H."/>
            <person name="Lin J."/>
            <person name="Holden J.F."/>
            <person name="Park C.-S."/>
        </authorList>
    </citation>
    <scope>NUCLEOTIDE SEQUENCE [LARGE SCALE GENOMIC DNA]</scope>
    <source>
        <strain evidence="7 9">Su06</strain>
    </source>
</reference>
<comment type="catalytic activity">
    <reaction evidence="6">
        <text>D-erythro-1-(imidazol-4-yl)glycerol 3-phosphate = 3-(imidazol-4-yl)-2-oxopropyl phosphate + H2O</text>
        <dbReference type="Rhea" id="RHEA:11040"/>
        <dbReference type="ChEBI" id="CHEBI:15377"/>
        <dbReference type="ChEBI" id="CHEBI:57766"/>
        <dbReference type="ChEBI" id="CHEBI:58278"/>
        <dbReference type="EC" id="4.2.1.19"/>
    </reaction>
</comment>
<evidence type="ECO:0000313" key="9">
    <source>
        <dbReference type="Proteomes" id="UP000058613"/>
    </source>
</evidence>
<keyword evidence="4 6" id="KW-0368">Histidine biosynthesis</keyword>
<dbReference type="GO" id="GO:0004424">
    <property type="term" value="F:imidazoleglycerol-phosphate dehydratase activity"/>
    <property type="evidence" value="ECO:0007669"/>
    <property type="project" value="UniProtKB-UniRule"/>
</dbReference>
<dbReference type="FunFam" id="3.30.230.40:FF:000001">
    <property type="entry name" value="Imidazoleglycerol-phosphate dehydratase HisB"/>
    <property type="match status" value="1"/>
</dbReference>
<dbReference type="EMBL" id="CP013011">
    <property type="protein sequence ID" value="ALL01426.1"/>
    <property type="molecule type" value="Genomic_DNA"/>
</dbReference>
<dbReference type="RefSeq" id="WP_055409395.1">
    <property type="nucleotide sequence ID" value="NZ_CP013011.1"/>
</dbReference>
<dbReference type="Proteomes" id="UP000058613">
    <property type="component" value="Chromosome"/>
</dbReference>
<dbReference type="Gene3D" id="3.30.230.40">
    <property type="entry name" value="Imidazole glycerol phosphate dehydratase, domain 1"/>
    <property type="match status" value="2"/>
</dbReference>
<evidence type="ECO:0000256" key="4">
    <source>
        <dbReference type="ARBA" id="ARBA00023102"/>
    </source>
</evidence>
<evidence type="ECO:0000313" key="10">
    <source>
        <dbReference type="Proteomes" id="UP000196694"/>
    </source>
</evidence>
<dbReference type="Proteomes" id="UP000196694">
    <property type="component" value="Unassembled WGS sequence"/>
</dbReference>
<keyword evidence="6" id="KW-0963">Cytoplasm</keyword>
<dbReference type="InterPro" id="IPR038494">
    <property type="entry name" value="IGPD_sf"/>
</dbReference>
<reference evidence="8 10" key="2">
    <citation type="submission" date="2017-05" db="EMBL/GenBank/DDBJ databases">
        <title>The draft genome of the hyperthermophilic archaeon 'Pyrodictium delaneyi strain Hulk', an iron and nitrate reducer, reveals the capacity for sulfate reduction.</title>
        <authorList>
            <person name="Demey L.M."/>
            <person name="Miller C."/>
            <person name="Manzella M."/>
            <person name="Reguera G."/>
            <person name="Kashefi K."/>
        </authorList>
    </citation>
    <scope>NUCLEOTIDE SEQUENCE [LARGE SCALE GENOMIC DNA]</scope>
    <source>
        <strain evidence="8 10">Hulk</strain>
    </source>
</reference>
<dbReference type="InterPro" id="IPR020565">
    <property type="entry name" value="ImidazoleglycerP_deHydtase_CS"/>
</dbReference>
<comment type="pathway">
    <text evidence="1 6">Amino-acid biosynthesis; L-histidine biosynthesis; L-histidine from 5-phospho-alpha-D-ribose 1-diphosphate: step 6/9.</text>
</comment>
<keyword evidence="5 6" id="KW-0456">Lyase</keyword>
<comment type="subcellular location">
    <subcellularLocation>
        <location evidence="6">Cytoplasm</location>
    </subcellularLocation>
</comment>
<comment type="similarity">
    <text evidence="6">Belongs to the imidazoleglycerol-phosphate dehydratase family.</text>
</comment>
<accession>A0A0P0N3C1</accession>
<dbReference type="InterPro" id="IPR020568">
    <property type="entry name" value="Ribosomal_Su5_D2-typ_SF"/>
</dbReference>
<dbReference type="PANTHER" id="PTHR23133">
    <property type="entry name" value="IMIDAZOLEGLYCEROL-PHOSPHATE DEHYDRATASE HIS7"/>
    <property type="match status" value="1"/>
</dbReference>
<proteinExistence type="inferred from homology"/>
<dbReference type="UniPathway" id="UPA00031">
    <property type="reaction ID" value="UER00011"/>
</dbReference>
<dbReference type="PANTHER" id="PTHR23133:SF2">
    <property type="entry name" value="IMIDAZOLEGLYCEROL-PHOSPHATE DEHYDRATASE"/>
    <property type="match status" value="1"/>
</dbReference>
<dbReference type="HAMAP" id="MF_00076">
    <property type="entry name" value="HisB"/>
    <property type="match status" value="1"/>
</dbReference>
<dbReference type="AlphaFoldDB" id="A0A0P0N3C1"/>
<protein>
    <recommendedName>
        <fullName evidence="2 6">Imidazoleglycerol-phosphate dehydratase</fullName>
        <shortName evidence="6">IGPD</shortName>
        <ecNumber evidence="6">4.2.1.19</ecNumber>
    </recommendedName>
</protein>
<dbReference type="InterPro" id="IPR000807">
    <property type="entry name" value="ImidazoleglycerolP_deHydtase"/>
</dbReference>
<dbReference type="EMBL" id="NCQP01000003">
    <property type="protein sequence ID" value="OWJ54656.1"/>
    <property type="molecule type" value="Genomic_DNA"/>
</dbReference>
<evidence type="ECO:0000256" key="2">
    <source>
        <dbReference type="ARBA" id="ARBA00016664"/>
    </source>
</evidence>
<dbReference type="EC" id="4.2.1.19" evidence="6"/>
<dbReference type="SUPFAM" id="SSF54211">
    <property type="entry name" value="Ribosomal protein S5 domain 2-like"/>
    <property type="match status" value="2"/>
</dbReference>
<dbReference type="PATRIC" id="fig|1273541.4.peg.1472"/>
<dbReference type="KEGG" id="pdl:Pyrde_1380"/>
<dbReference type="GO" id="GO:0000105">
    <property type="term" value="P:L-histidine biosynthetic process"/>
    <property type="evidence" value="ECO:0007669"/>
    <property type="project" value="UniProtKB-UniRule"/>
</dbReference>
<evidence type="ECO:0000256" key="1">
    <source>
        <dbReference type="ARBA" id="ARBA00005047"/>
    </source>
</evidence>
<name>A0A0P0N3C1_9CREN</name>
<evidence type="ECO:0000313" key="8">
    <source>
        <dbReference type="EMBL" id="OWJ54656.1"/>
    </source>
</evidence>
<gene>
    <name evidence="6" type="primary">hisB</name>
    <name evidence="8" type="ORF">Pdsh_06460</name>
    <name evidence="7" type="ORF">Pyrde_1380</name>
</gene>
<dbReference type="PROSITE" id="PS00955">
    <property type="entry name" value="IGP_DEHYDRATASE_2"/>
    <property type="match status" value="1"/>
</dbReference>